<keyword evidence="2" id="KW-1185">Reference proteome</keyword>
<proteinExistence type="predicted"/>
<organism evidence="1 2">
    <name type="scientific">Dermacentor silvarum</name>
    <name type="common">Tick</name>
    <dbReference type="NCBI Taxonomy" id="543639"/>
    <lineage>
        <taxon>Eukaryota</taxon>
        <taxon>Metazoa</taxon>
        <taxon>Ecdysozoa</taxon>
        <taxon>Arthropoda</taxon>
        <taxon>Chelicerata</taxon>
        <taxon>Arachnida</taxon>
        <taxon>Acari</taxon>
        <taxon>Parasitiformes</taxon>
        <taxon>Ixodida</taxon>
        <taxon>Ixodoidea</taxon>
        <taxon>Ixodidae</taxon>
        <taxon>Rhipicephalinae</taxon>
        <taxon>Dermacentor</taxon>
    </lineage>
</organism>
<dbReference type="Proteomes" id="UP000821865">
    <property type="component" value="Chromosome 1"/>
</dbReference>
<evidence type="ECO:0000313" key="1">
    <source>
        <dbReference type="EMBL" id="KAH7980120.1"/>
    </source>
</evidence>
<dbReference type="EMBL" id="CM023470">
    <property type="protein sequence ID" value="KAH7980120.1"/>
    <property type="molecule type" value="Genomic_DNA"/>
</dbReference>
<name>A0ACB8E0S2_DERSI</name>
<protein>
    <submittedName>
        <fullName evidence="1">Uncharacterized protein</fullName>
    </submittedName>
</protein>
<comment type="caution">
    <text evidence="1">The sequence shown here is derived from an EMBL/GenBank/DDBJ whole genome shotgun (WGS) entry which is preliminary data.</text>
</comment>
<gene>
    <name evidence="1" type="ORF">HPB49_013148</name>
</gene>
<evidence type="ECO:0000313" key="2">
    <source>
        <dbReference type="Proteomes" id="UP000821865"/>
    </source>
</evidence>
<reference evidence="1" key="1">
    <citation type="submission" date="2020-05" db="EMBL/GenBank/DDBJ databases">
        <title>Large-scale comparative analyses of tick genomes elucidate their genetic diversity and vector capacities.</title>
        <authorList>
            <person name="Jia N."/>
            <person name="Wang J."/>
            <person name="Shi W."/>
            <person name="Du L."/>
            <person name="Sun Y."/>
            <person name="Zhan W."/>
            <person name="Jiang J."/>
            <person name="Wang Q."/>
            <person name="Zhang B."/>
            <person name="Ji P."/>
            <person name="Sakyi L.B."/>
            <person name="Cui X."/>
            <person name="Yuan T."/>
            <person name="Jiang B."/>
            <person name="Yang W."/>
            <person name="Lam T.T.-Y."/>
            <person name="Chang Q."/>
            <person name="Ding S."/>
            <person name="Wang X."/>
            <person name="Zhu J."/>
            <person name="Ruan X."/>
            <person name="Zhao L."/>
            <person name="Wei J."/>
            <person name="Que T."/>
            <person name="Du C."/>
            <person name="Cheng J."/>
            <person name="Dai P."/>
            <person name="Han X."/>
            <person name="Huang E."/>
            <person name="Gao Y."/>
            <person name="Liu J."/>
            <person name="Shao H."/>
            <person name="Ye R."/>
            <person name="Li L."/>
            <person name="Wei W."/>
            <person name="Wang X."/>
            <person name="Wang C."/>
            <person name="Yang T."/>
            <person name="Huo Q."/>
            <person name="Li W."/>
            <person name="Guo W."/>
            <person name="Chen H."/>
            <person name="Zhou L."/>
            <person name="Ni X."/>
            <person name="Tian J."/>
            <person name="Zhou Y."/>
            <person name="Sheng Y."/>
            <person name="Liu T."/>
            <person name="Pan Y."/>
            <person name="Xia L."/>
            <person name="Li J."/>
            <person name="Zhao F."/>
            <person name="Cao W."/>
        </authorList>
    </citation>
    <scope>NUCLEOTIDE SEQUENCE</scope>
    <source>
        <strain evidence="1">Dsil-2018</strain>
    </source>
</reference>
<sequence>MRTACVALLVLFLGSTSCGYDEKDFQCPHTGMSVPTTSVCNGLLDCTLPSDIRSGDDLSDESAEICAPTPFLDNEVVFQIRDITSTSAQLSWSKATTRFSNHSLKLAGYFLTGKSEPHLFHNTISGRLHSYHAPSLKPWTQYTFILRPYYTESGKPQTSYKIGRAASVSAWTLSAEPEAPSLVSVLSAQQHNVVLNIVGPPTWNSDPVGFHVQWEAIRDYRGPRGRLSVPLPADWSPVENTLNVTIPLPGGHDYRLLVSARGTDSANGNRTGPALDVDVSVPLGESKLQGT</sequence>
<accession>A0ACB8E0S2</accession>